<reference evidence="1" key="1">
    <citation type="submission" date="2017-08" db="EMBL/GenBank/DDBJ databases">
        <authorList>
            <person name="Polle J.E."/>
            <person name="Barry K."/>
            <person name="Cushman J."/>
            <person name="Schmutz J."/>
            <person name="Tran D."/>
            <person name="Hathwaick L.T."/>
            <person name="Yim W.C."/>
            <person name="Jenkins J."/>
            <person name="Mckie-Krisberg Z.M."/>
            <person name="Prochnik S."/>
            <person name="Lindquist E."/>
            <person name="Dockter R.B."/>
            <person name="Adam C."/>
            <person name="Molina H."/>
            <person name="Bunkerborg J."/>
            <person name="Jin E."/>
            <person name="Buchheim M."/>
            <person name="Magnuson J."/>
        </authorList>
    </citation>
    <scope>NUCLEOTIDE SEQUENCE</scope>
    <source>
        <strain evidence="1">CCAP 19/18</strain>
    </source>
</reference>
<protein>
    <submittedName>
        <fullName evidence="1">Uncharacterized protein</fullName>
    </submittedName>
</protein>
<evidence type="ECO:0000313" key="2">
    <source>
        <dbReference type="Proteomes" id="UP000815325"/>
    </source>
</evidence>
<sequence>MVDKLLLYDGVCNLCNAGIQFVGKRDGARRIMFCSVQSQAAQPYLQRIGLNKEDVLRRFVFIENSDWSAASTAAARVAKQMDPPWPLLGSTVMAFPEPVRDAVYDFVAKHRYSLFGRTQKCQIPGLSLLERFVDRDELLSSGEQKEAGKKVN</sequence>
<keyword evidence="2" id="KW-1185">Reference proteome</keyword>
<accession>A0ABQ7G468</accession>
<dbReference type="InterPro" id="IPR007263">
    <property type="entry name" value="DCC1-like"/>
</dbReference>
<dbReference type="PANTHER" id="PTHR33639:SF1">
    <property type="entry name" value="T23E23.25"/>
    <property type="match status" value="1"/>
</dbReference>
<proteinExistence type="predicted"/>
<dbReference type="Proteomes" id="UP000815325">
    <property type="component" value="Unassembled WGS sequence"/>
</dbReference>
<evidence type="ECO:0000313" key="1">
    <source>
        <dbReference type="EMBL" id="KAF5829410.1"/>
    </source>
</evidence>
<gene>
    <name evidence="1" type="ORF">DUNSADRAFT_16109</name>
</gene>
<dbReference type="InterPro" id="IPR052927">
    <property type="entry name" value="DCC_oxidoreductase"/>
</dbReference>
<name>A0ABQ7G468_DUNSA</name>
<dbReference type="Pfam" id="PF04134">
    <property type="entry name" value="DCC1-like"/>
    <property type="match status" value="1"/>
</dbReference>
<dbReference type="PANTHER" id="PTHR33639">
    <property type="entry name" value="THIOL-DISULFIDE OXIDOREDUCTASE DCC"/>
    <property type="match status" value="1"/>
</dbReference>
<organism evidence="1 2">
    <name type="scientific">Dunaliella salina</name>
    <name type="common">Green alga</name>
    <name type="synonym">Protococcus salinus</name>
    <dbReference type="NCBI Taxonomy" id="3046"/>
    <lineage>
        <taxon>Eukaryota</taxon>
        <taxon>Viridiplantae</taxon>
        <taxon>Chlorophyta</taxon>
        <taxon>core chlorophytes</taxon>
        <taxon>Chlorophyceae</taxon>
        <taxon>CS clade</taxon>
        <taxon>Chlamydomonadales</taxon>
        <taxon>Dunaliellaceae</taxon>
        <taxon>Dunaliella</taxon>
    </lineage>
</organism>
<dbReference type="EMBL" id="MU070164">
    <property type="protein sequence ID" value="KAF5829410.1"/>
    <property type="molecule type" value="Genomic_DNA"/>
</dbReference>
<comment type="caution">
    <text evidence="1">The sequence shown here is derived from an EMBL/GenBank/DDBJ whole genome shotgun (WGS) entry which is preliminary data.</text>
</comment>